<sequence>MEEGVKSGWRAITKIHGPVCAGRVRLKWAKDPLKPDMDYVDSDESLTPSLAATTRHAGALTPPNALQNLSDCLYKMS</sequence>
<reference evidence="1 2" key="1">
    <citation type="journal article" date="2019" name="Commun. Biol.">
        <title>The bagworm genome reveals a unique fibroin gene that provides high tensile strength.</title>
        <authorList>
            <person name="Kono N."/>
            <person name="Nakamura H."/>
            <person name="Ohtoshi R."/>
            <person name="Tomita M."/>
            <person name="Numata K."/>
            <person name="Arakawa K."/>
        </authorList>
    </citation>
    <scope>NUCLEOTIDE SEQUENCE [LARGE SCALE GENOMIC DNA]</scope>
</reference>
<dbReference type="Proteomes" id="UP000299102">
    <property type="component" value="Unassembled WGS sequence"/>
</dbReference>
<dbReference type="EMBL" id="BGZK01000505">
    <property type="protein sequence ID" value="GBP47595.1"/>
    <property type="molecule type" value="Genomic_DNA"/>
</dbReference>
<keyword evidence="2" id="KW-1185">Reference proteome</keyword>
<proteinExistence type="predicted"/>
<gene>
    <name evidence="1" type="ORF">EVAR_30309_1</name>
</gene>
<name>A0A4C1WBS7_EUMVA</name>
<organism evidence="1 2">
    <name type="scientific">Eumeta variegata</name>
    <name type="common">Bagworm moth</name>
    <name type="synonym">Eumeta japonica</name>
    <dbReference type="NCBI Taxonomy" id="151549"/>
    <lineage>
        <taxon>Eukaryota</taxon>
        <taxon>Metazoa</taxon>
        <taxon>Ecdysozoa</taxon>
        <taxon>Arthropoda</taxon>
        <taxon>Hexapoda</taxon>
        <taxon>Insecta</taxon>
        <taxon>Pterygota</taxon>
        <taxon>Neoptera</taxon>
        <taxon>Endopterygota</taxon>
        <taxon>Lepidoptera</taxon>
        <taxon>Glossata</taxon>
        <taxon>Ditrysia</taxon>
        <taxon>Tineoidea</taxon>
        <taxon>Psychidae</taxon>
        <taxon>Oiketicinae</taxon>
        <taxon>Eumeta</taxon>
    </lineage>
</organism>
<comment type="caution">
    <text evidence="1">The sequence shown here is derived from an EMBL/GenBank/DDBJ whole genome shotgun (WGS) entry which is preliminary data.</text>
</comment>
<accession>A0A4C1WBS7</accession>
<evidence type="ECO:0000313" key="2">
    <source>
        <dbReference type="Proteomes" id="UP000299102"/>
    </source>
</evidence>
<protein>
    <submittedName>
        <fullName evidence="1">Uncharacterized protein</fullName>
    </submittedName>
</protein>
<evidence type="ECO:0000313" key="1">
    <source>
        <dbReference type="EMBL" id="GBP47595.1"/>
    </source>
</evidence>
<dbReference type="AlphaFoldDB" id="A0A4C1WBS7"/>